<feature type="signal peptide" evidence="1">
    <location>
        <begin position="1"/>
        <end position="23"/>
    </location>
</feature>
<feature type="chain" id="PRO_5008070179" evidence="1">
    <location>
        <begin position="24"/>
        <end position="148"/>
    </location>
</feature>
<keyword evidence="1" id="KW-0732">Signal</keyword>
<evidence type="ECO:0000313" key="2">
    <source>
        <dbReference type="EMBL" id="OAI28225.1"/>
    </source>
</evidence>
<dbReference type="AlphaFoldDB" id="A0A177PD67"/>
<dbReference type="EMBL" id="LUUK01000013">
    <property type="protein sequence ID" value="OAI28225.1"/>
    <property type="molecule type" value="Genomic_DNA"/>
</dbReference>
<sequence length="148" mass="15656">MRGSSGWKRAALLCAVFFSGAVAAVTPDEEEKQQCKKPKFRDFEPAHMAEVAPGVPLSFHVSPNADPFTITAEARGEKMKVDVVNKKTFYLVNTTLPALSGGFARIHVTAKAAESKTIASGCLGQDGWLLKIKGAEAPAKTAVAPAAQ</sequence>
<evidence type="ECO:0000313" key="3">
    <source>
        <dbReference type="Proteomes" id="UP000077628"/>
    </source>
</evidence>
<accession>A0A177PD67</accession>
<protein>
    <submittedName>
        <fullName evidence="2">Uncharacterized protein</fullName>
    </submittedName>
</protein>
<proteinExistence type="predicted"/>
<keyword evidence="3" id="KW-1185">Reference proteome</keyword>
<gene>
    <name evidence="2" type="ORF">A1355_17730</name>
</gene>
<evidence type="ECO:0000256" key="1">
    <source>
        <dbReference type="SAM" id="SignalP"/>
    </source>
</evidence>
<dbReference type="OrthoDB" id="5568337at2"/>
<organism evidence="2 3">
    <name type="scientific">Methylomonas koyamae</name>
    <dbReference type="NCBI Taxonomy" id="702114"/>
    <lineage>
        <taxon>Bacteria</taxon>
        <taxon>Pseudomonadati</taxon>
        <taxon>Pseudomonadota</taxon>
        <taxon>Gammaproteobacteria</taxon>
        <taxon>Methylococcales</taxon>
        <taxon>Methylococcaceae</taxon>
        <taxon>Methylomonas</taxon>
    </lineage>
</organism>
<comment type="caution">
    <text evidence="2">The sequence shown here is derived from an EMBL/GenBank/DDBJ whole genome shotgun (WGS) entry which is preliminary data.</text>
</comment>
<dbReference type="STRING" id="702114.A1355_17730"/>
<reference evidence="3" key="1">
    <citation type="submission" date="2016-03" db="EMBL/GenBank/DDBJ databases">
        <authorList>
            <person name="Heylen K."/>
            <person name="De Vos P."/>
            <person name="Vekeman B."/>
        </authorList>
    </citation>
    <scope>NUCLEOTIDE SEQUENCE [LARGE SCALE GENOMIC DNA]</scope>
    <source>
        <strain evidence="3">R-45383</strain>
    </source>
</reference>
<name>A0A177PD67_9GAMM</name>
<dbReference type="RefSeq" id="WP_064024245.1">
    <property type="nucleotide sequence ID" value="NZ_LUUK01000013.1"/>
</dbReference>
<dbReference type="Proteomes" id="UP000077628">
    <property type="component" value="Unassembled WGS sequence"/>
</dbReference>